<proteinExistence type="predicted"/>
<dbReference type="Proteomes" id="UP000325787">
    <property type="component" value="Chromosome"/>
</dbReference>
<evidence type="ECO:0000313" key="3">
    <source>
        <dbReference type="Proteomes" id="UP000325787"/>
    </source>
</evidence>
<organism evidence="2 3">
    <name type="scientific">Saccharothrix syringae</name>
    <name type="common">Nocardiopsis syringae</name>
    <dbReference type="NCBI Taxonomy" id="103733"/>
    <lineage>
        <taxon>Bacteria</taxon>
        <taxon>Bacillati</taxon>
        <taxon>Actinomycetota</taxon>
        <taxon>Actinomycetes</taxon>
        <taxon>Pseudonocardiales</taxon>
        <taxon>Pseudonocardiaceae</taxon>
        <taxon>Saccharothrix</taxon>
    </lineage>
</organism>
<accession>A0A5Q0H603</accession>
<feature type="transmembrane region" description="Helical" evidence="1">
    <location>
        <begin position="12"/>
        <end position="32"/>
    </location>
</feature>
<reference evidence="3" key="1">
    <citation type="journal article" date="2021" name="Curr. Microbiol.">
        <title>Complete genome of nocamycin-producing strain Saccharothrix syringae NRRL B-16468 reveals the biosynthetic potential for secondary metabolites.</title>
        <authorList>
            <person name="Mo X."/>
            <person name="Yang S."/>
        </authorList>
    </citation>
    <scope>NUCLEOTIDE SEQUENCE [LARGE SCALE GENOMIC DNA]</scope>
    <source>
        <strain evidence="3">ATCC 51364 / DSM 43886 / JCM 6844 / KCTC 9398 / NBRC 14523 / NRRL B-16468 / INA 2240</strain>
    </source>
</reference>
<dbReference type="KEGG" id="ssyi:EKG83_31665"/>
<sequence>MSVQRDGKRVPLWLVASSAAAAVVVLLGAWWFTRPGDVHEGDPPEGTTVINRVVEGPLDQISRTGPVTLWTPLTTQPPRTP</sequence>
<evidence type="ECO:0000256" key="1">
    <source>
        <dbReference type="SAM" id="Phobius"/>
    </source>
</evidence>
<keyword evidence="1" id="KW-0472">Membrane</keyword>
<name>A0A5Q0H603_SACSY</name>
<keyword evidence="1" id="KW-1133">Transmembrane helix</keyword>
<protein>
    <submittedName>
        <fullName evidence="2">Uncharacterized protein</fullName>
    </submittedName>
</protein>
<dbReference type="EMBL" id="CP034550">
    <property type="protein sequence ID" value="QFZ21345.1"/>
    <property type="molecule type" value="Genomic_DNA"/>
</dbReference>
<keyword evidence="3" id="KW-1185">Reference proteome</keyword>
<dbReference type="AlphaFoldDB" id="A0A5Q0H603"/>
<gene>
    <name evidence="2" type="ORF">EKG83_31665</name>
</gene>
<evidence type="ECO:0000313" key="2">
    <source>
        <dbReference type="EMBL" id="QFZ21345.1"/>
    </source>
</evidence>
<keyword evidence="1" id="KW-0812">Transmembrane</keyword>
<dbReference type="RefSeq" id="WP_153278576.1">
    <property type="nucleotide sequence ID" value="NZ_CP034550.1"/>
</dbReference>